<dbReference type="PROSITE" id="PS51257">
    <property type="entry name" value="PROKAR_LIPOPROTEIN"/>
    <property type="match status" value="1"/>
</dbReference>
<dbReference type="AlphaFoldDB" id="A0A376BY74"/>
<dbReference type="RefSeq" id="WP_002687445.1">
    <property type="nucleotide sequence ID" value="NZ_UFTJ01000001.1"/>
</dbReference>
<dbReference type="EMBL" id="UFTJ01000001">
    <property type="protein sequence ID" value="SSZ46487.1"/>
    <property type="molecule type" value="Genomic_DNA"/>
</dbReference>
<evidence type="ECO:0000313" key="2">
    <source>
        <dbReference type="Proteomes" id="UP000255515"/>
    </source>
</evidence>
<sequence length="98" mass="11351">MEKEINVYDALELMRKLSKENFPFAITFASCNKSKKVSNGFVVMEKVILGKGYRDDQSKYAKDLITIENADTGEVKHFWLPLLLCVNNLKITHDRIRK</sequence>
<organism evidence="1 2">
    <name type="scientific">Bergeyella zoohelcum</name>
    <dbReference type="NCBI Taxonomy" id="1015"/>
    <lineage>
        <taxon>Bacteria</taxon>
        <taxon>Pseudomonadati</taxon>
        <taxon>Bacteroidota</taxon>
        <taxon>Flavobacteriia</taxon>
        <taxon>Flavobacteriales</taxon>
        <taxon>Weeksellaceae</taxon>
        <taxon>Bergeyella</taxon>
    </lineage>
</organism>
<protein>
    <submittedName>
        <fullName evidence="1">Uncharacterized protein</fullName>
    </submittedName>
</protein>
<dbReference type="Proteomes" id="UP000255515">
    <property type="component" value="Unassembled WGS sequence"/>
</dbReference>
<gene>
    <name evidence="1" type="ORF">NCTC11661_00130</name>
</gene>
<accession>A0A376BY74</accession>
<evidence type="ECO:0000313" key="1">
    <source>
        <dbReference type="EMBL" id="SSZ46487.1"/>
    </source>
</evidence>
<name>A0A376BY74_9FLAO</name>
<proteinExistence type="predicted"/>
<reference evidence="1 2" key="1">
    <citation type="submission" date="2018-06" db="EMBL/GenBank/DDBJ databases">
        <authorList>
            <consortium name="Pathogen Informatics"/>
            <person name="Doyle S."/>
        </authorList>
    </citation>
    <scope>NUCLEOTIDE SEQUENCE [LARGE SCALE GENOMIC DNA]</scope>
    <source>
        <strain evidence="1 2">NCTC11661</strain>
    </source>
</reference>